<organism evidence="1 2">
    <name type="scientific">Flavobacterium muglaense</name>
    <dbReference type="NCBI Taxonomy" id="2764716"/>
    <lineage>
        <taxon>Bacteria</taxon>
        <taxon>Pseudomonadati</taxon>
        <taxon>Bacteroidota</taxon>
        <taxon>Flavobacteriia</taxon>
        <taxon>Flavobacteriales</taxon>
        <taxon>Flavobacteriaceae</taxon>
        <taxon>Flavobacterium</taxon>
    </lineage>
</organism>
<gene>
    <name evidence="1" type="ORF">H8R25_01320</name>
</gene>
<comment type="caution">
    <text evidence="1">The sequence shown here is derived from an EMBL/GenBank/DDBJ whole genome shotgun (WGS) entry which is preliminary data.</text>
</comment>
<proteinExistence type="predicted"/>
<keyword evidence="2" id="KW-1185">Reference proteome</keyword>
<protein>
    <submittedName>
        <fullName evidence="1">Uncharacterized protein</fullName>
    </submittedName>
</protein>
<name>A0A923MWJ5_9FLAO</name>
<reference evidence="1 2" key="1">
    <citation type="submission" date="2020-08" db="EMBL/GenBank/DDBJ databases">
        <title>Description of novel Flavobacterium F-392 isolate.</title>
        <authorList>
            <person name="Saticioglu I.B."/>
            <person name="Duman M."/>
            <person name="Altun S."/>
        </authorList>
    </citation>
    <scope>NUCLEOTIDE SEQUENCE [LARGE SCALE GENOMIC DNA]</scope>
    <source>
        <strain evidence="1 2">F-392</strain>
    </source>
</reference>
<evidence type="ECO:0000313" key="2">
    <source>
        <dbReference type="Proteomes" id="UP000641454"/>
    </source>
</evidence>
<dbReference type="RefSeq" id="WP_187016782.1">
    <property type="nucleotide sequence ID" value="NZ_JACRUK010000002.1"/>
</dbReference>
<sequence>MRVVIEASEQYKSFLIEVAEAIKAKISFDDKDAYEDIPEHVKLAVEESQVQYEDGKYTDFSVVKASLLSRLHKM</sequence>
<dbReference type="Proteomes" id="UP000641454">
    <property type="component" value="Unassembled WGS sequence"/>
</dbReference>
<dbReference type="AlphaFoldDB" id="A0A923MWJ5"/>
<accession>A0A923MWJ5</accession>
<dbReference type="EMBL" id="JACRUL010000002">
    <property type="protein sequence ID" value="MBC5843081.1"/>
    <property type="molecule type" value="Genomic_DNA"/>
</dbReference>
<evidence type="ECO:0000313" key="1">
    <source>
        <dbReference type="EMBL" id="MBC5843081.1"/>
    </source>
</evidence>